<dbReference type="PANTHER" id="PTHR39940">
    <property type="entry name" value="PROTHORACICOTROPIC HORMONE, ISOFORM F"/>
    <property type="match status" value="1"/>
</dbReference>
<comment type="caution">
    <text evidence="1">The sequence shown here is derived from an EMBL/GenBank/DDBJ whole genome shotgun (WGS) entry which is preliminary data.</text>
</comment>
<reference evidence="1 2" key="1">
    <citation type="journal article" date="2022" name="Allergy">
        <title>Genome assembly and annotation of Periplaneta americana reveal a comprehensive cockroach allergen profile.</title>
        <authorList>
            <person name="Wang L."/>
            <person name="Xiong Q."/>
            <person name="Saelim N."/>
            <person name="Wang L."/>
            <person name="Nong W."/>
            <person name="Wan A.T."/>
            <person name="Shi M."/>
            <person name="Liu X."/>
            <person name="Cao Q."/>
            <person name="Hui J.H.L."/>
            <person name="Sookrung N."/>
            <person name="Leung T.F."/>
            <person name="Tungtrongchitr A."/>
            <person name="Tsui S.K.W."/>
        </authorList>
    </citation>
    <scope>NUCLEOTIDE SEQUENCE [LARGE SCALE GENOMIC DNA]</scope>
    <source>
        <strain evidence="1">PWHHKU_190912</strain>
    </source>
</reference>
<accession>A0ABQ8SX55</accession>
<dbReference type="InterPro" id="IPR052876">
    <property type="entry name" value="Insect_Hormone_Regulators"/>
</dbReference>
<name>A0ABQ8SX55_PERAM</name>
<dbReference type="InterPro" id="IPR029034">
    <property type="entry name" value="Cystine-knot_cytokine"/>
</dbReference>
<dbReference type="EMBL" id="JAJSOF020000019">
    <property type="protein sequence ID" value="KAJ4438030.1"/>
    <property type="molecule type" value="Genomic_DNA"/>
</dbReference>
<dbReference type="Gene3D" id="2.10.90.10">
    <property type="entry name" value="Cystine-knot cytokines"/>
    <property type="match status" value="1"/>
</dbReference>
<dbReference type="Proteomes" id="UP001148838">
    <property type="component" value="Unassembled WGS sequence"/>
</dbReference>
<gene>
    <name evidence="1" type="ORF">ANN_13969</name>
</gene>
<sequence>MKDNYFESLFEEKERAAWIAFKQVVLNFLEGDLFSPPALKQLEVKYCRGEVPQRVGASSIREGFDRRRRLLGGKLFSAGPTTRREPTYYKQYSRDMTLFDGSLATSLFGKVRGLLFDVVGEKRVEWGGRLNFMLRHQEFLSDDDEMEKRDPPASYSADSGLLSAAGGAVLFRDSNPTPCSCYSDNLPPSYRDLGLGVYPRYLSDVTCNYSSCGSSLYRCQPLNHTIFVLKSKNAVEQMDTSDSDRLPKPLRSKWRFEGINITVACVCQRYHSNG</sequence>
<protein>
    <recommendedName>
        <fullName evidence="3">Prothoracicotropic hormone</fullName>
    </recommendedName>
</protein>
<evidence type="ECO:0000313" key="1">
    <source>
        <dbReference type="EMBL" id="KAJ4438030.1"/>
    </source>
</evidence>
<organism evidence="1 2">
    <name type="scientific">Periplaneta americana</name>
    <name type="common">American cockroach</name>
    <name type="synonym">Blatta americana</name>
    <dbReference type="NCBI Taxonomy" id="6978"/>
    <lineage>
        <taxon>Eukaryota</taxon>
        <taxon>Metazoa</taxon>
        <taxon>Ecdysozoa</taxon>
        <taxon>Arthropoda</taxon>
        <taxon>Hexapoda</taxon>
        <taxon>Insecta</taxon>
        <taxon>Pterygota</taxon>
        <taxon>Neoptera</taxon>
        <taxon>Polyneoptera</taxon>
        <taxon>Dictyoptera</taxon>
        <taxon>Blattodea</taxon>
        <taxon>Blattoidea</taxon>
        <taxon>Blattidae</taxon>
        <taxon>Blattinae</taxon>
        <taxon>Periplaneta</taxon>
    </lineage>
</organism>
<dbReference type="SUPFAM" id="SSF57501">
    <property type="entry name" value="Cystine-knot cytokines"/>
    <property type="match status" value="1"/>
</dbReference>
<proteinExistence type="predicted"/>
<evidence type="ECO:0000313" key="2">
    <source>
        <dbReference type="Proteomes" id="UP001148838"/>
    </source>
</evidence>
<keyword evidence="2" id="KW-1185">Reference proteome</keyword>
<evidence type="ECO:0008006" key="3">
    <source>
        <dbReference type="Google" id="ProtNLM"/>
    </source>
</evidence>
<dbReference type="PANTHER" id="PTHR39940:SF1">
    <property type="entry name" value="PROTHORACICOTROPIC HORMONE, ISOFORM F"/>
    <property type="match status" value="1"/>
</dbReference>